<evidence type="ECO:0000313" key="2">
    <source>
        <dbReference type="EMBL" id="GAA4027638.1"/>
    </source>
</evidence>
<evidence type="ECO:0008006" key="4">
    <source>
        <dbReference type="Google" id="ProtNLM"/>
    </source>
</evidence>
<dbReference type="Proteomes" id="UP001501747">
    <property type="component" value="Unassembled WGS sequence"/>
</dbReference>
<evidence type="ECO:0000313" key="3">
    <source>
        <dbReference type="Proteomes" id="UP001501747"/>
    </source>
</evidence>
<comment type="caution">
    <text evidence="2">The sequence shown here is derived from an EMBL/GenBank/DDBJ whole genome shotgun (WGS) entry which is preliminary data.</text>
</comment>
<organism evidence="2 3">
    <name type="scientific">Allokutzneria multivorans</name>
    <dbReference type="NCBI Taxonomy" id="1142134"/>
    <lineage>
        <taxon>Bacteria</taxon>
        <taxon>Bacillati</taxon>
        <taxon>Actinomycetota</taxon>
        <taxon>Actinomycetes</taxon>
        <taxon>Pseudonocardiales</taxon>
        <taxon>Pseudonocardiaceae</taxon>
        <taxon>Allokutzneria</taxon>
    </lineage>
</organism>
<evidence type="ECO:0000256" key="1">
    <source>
        <dbReference type="SAM" id="SignalP"/>
    </source>
</evidence>
<reference evidence="3" key="1">
    <citation type="journal article" date="2019" name="Int. J. Syst. Evol. Microbiol.">
        <title>The Global Catalogue of Microorganisms (GCM) 10K type strain sequencing project: providing services to taxonomists for standard genome sequencing and annotation.</title>
        <authorList>
            <consortium name="The Broad Institute Genomics Platform"/>
            <consortium name="The Broad Institute Genome Sequencing Center for Infectious Disease"/>
            <person name="Wu L."/>
            <person name="Ma J."/>
        </authorList>
    </citation>
    <scope>NUCLEOTIDE SEQUENCE [LARGE SCALE GENOMIC DNA]</scope>
    <source>
        <strain evidence="3">JCM 17342</strain>
    </source>
</reference>
<keyword evidence="1" id="KW-0732">Signal</keyword>
<dbReference type="EMBL" id="BAABAL010000019">
    <property type="protein sequence ID" value="GAA4027638.1"/>
    <property type="molecule type" value="Genomic_DNA"/>
</dbReference>
<feature type="chain" id="PRO_5045395482" description="Secreted protein" evidence="1">
    <location>
        <begin position="27"/>
        <end position="109"/>
    </location>
</feature>
<proteinExistence type="predicted"/>
<gene>
    <name evidence="2" type="ORF">GCM10022247_60750</name>
</gene>
<feature type="signal peptide" evidence="1">
    <location>
        <begin position="1"/>
        <end position="26"/>
    </location>
</feature>
<sequence length="109" mass="12023">MKLSRTATTVAMVIALAGLGNATAQAAPQNAAPASYSMSEGIVPAPPECKASDLYNGSHWWKYLRTTLVNNFKERWRQETHQFFYSHWVAGSLPVPVGGTSCTLPREYY</sequence>
<keyword evidence="3" id="KW-1185">Reference proteome</keyword>
<name>A0ABP7TKF2_9PSEU</name>
<accession>A0ABP7TKF2</accession>
<protein>
    <recommendedName>
        <fullName evidence="4">Secreted protein</fullName>
    </recommendedName>
</protein>